<feature type="region of interest" description="Disordered" evidence="1">
    <location>
        <begin position="1"/>
        <end position="48"/>
    </location>
</feature>
<dbReference type="EMBL" id="JAWZYT010001027">
    <property type="protein sequence ID" value="KAK4316365.1"/>
    <property type="molecule type" value="Genomic_DNA"/>
</dbReference>
<evidence type="ECO:0000313" key="2">
    <source>
        <dbReference type="EMBL" id="KAK4316365.1"/>
    </source>
</evidence>
<comment type="caution">
    <text evidence="2">The sequence shown here is derived from an EMBL/GenBank/DDBJ whole genome shotgun (WGS) entry which is preliminary data.</text>
</comment>
<gene>
    <name evidence="3" type="ORF">Pmani_008653</name>
    <name evidence="2" type="ORF">Pmani_012494</name>
</gene>
<organism evidence="2 4">
    <name type="scientific">Petrolisthes manimaculis</name>
    <dbReference type="NCBI Taxonomy" id="1843537"/>
    <lineage>
        <taxon>Eukaryota</taxon>
        <taxon>Metazoa</taxon>
        <taxon>Ecdysozoa</taxon>
        <taxon>Arthropoda</taxon>
        <taxon>Crustacea</taxon>
        <taxon>Multicrustacea</taxon>
        <taxon>Malacostraca</taxon>
        <taxon>Eumalacostraca</taxon>
        <taxon>Eucarida</taxon>
        <taxon>Decapoda</taxon>
        <taxon>Pleocyemata</taxon>
        <taxon>Anomura</taxon>
        <taxon>Galatheoidea</taxon>
        <taxon>Porcellanidae</taxon>
        <taxon>Petrolisthes</taxon>
    </lineage>
</organism>
<name>A0AAE1PWZ5_9EUCA</name>
<evidence type="ECO:0000313" key="3">
    <source>
        <dbReference type="EMBL" id="KAK4320487.1"/>
    </source>
</evidence>
<protein>
    <submittedName>
        <fullName evidence="2">Uncharacterized protein</fullName>
    </submittedName>
</protein>
<evidence type="ECO:0000313" key="4">
    <source>
        <dbReference type="Proteomes" id="UP001292094"/>
    </source>
</evidence>
<feature type="compositionally biased region" description="Gly residues" evidence="1">
    <location>
        <begin position="17"/>
        <end position="28"/>
    </location>
</feature>
<sequence>MDQLSNQEGEEGARVKSGGGSSGGGGGEVSSQTPSYPRPNKPPVEDRALQAVLAARRRSLENAGKAEPVGGRL</sequence>
<proteinExistence type="predicted"/>
<reference evidence="2" key="1">
    <citation type="submission" date="2023-11" db="EMBL/GenBank/DDBJ databases">
        <title>Genome assemblies of two species of porcelain crab, Petrolisthes cinctipes and Petrolisthes manimaculis (Anomura: Porcellanidae).</title>
        <authorList>
            <person name="Angst P."/>
        </authorList>
    </citation>
    <scope>NUCLEOTIDE SEQUENCE</scope>
    <source>
        <strain evidence="2">PB745_02</strain>
        <tissue evidence="2">Gill</tissue>
    </source>
</reference>
<dbReference type="Proteomes" id="UP001292094">
    <property type="component" value="Unassembled WGS sequence"/>
</dbReference>
<dbReference type="AlphaFoldDB" id="A0AAE1PWZ5"/>
<accession>A0AAE1PWZ5</accession>
<evidence type="ECO:0000256" key="1">
    <source>
        <dbReference type="SAM" id="MobiDB-lite"/>
    </source>
</evidence>
<keyword evidence="4" id="KW-1185">Reference proteome</keyword>
<dbReference type="EMBL" id="JAWZYT010000665">
    <property type="protein sequence ID" value="KAK4320487.1"/>
    <property type="molecule type" value="Genomic_DNA"/>
</dbReference>